<name>B9L2L7_THERP</name>
<dbReference type="EMBL" id="CP001275">
    <property type="protein sequence ID" value="ACM04814.1"/>
    <property type="molecule type" value="Genomic_DNA"/>
</dbReference>
<evidence type="ECO:0000313" key="1">
    <source>
        <dbReference type="EMBL" id="ACM04814.1"/>
    </source>
</evidence>
<dbReference type="Proteomes" id="UP000000447">
    <property type="component" value="Chromosome"/>
</dbReference>
<dbReference type="AlphaFoldDB" id="B9L2L7"/>
<dbReference type="HOGENOM" id="CLU_3141712_0_0_0"/>
<keyword evidence="2" id="KW-1185">Reference proteome</keyword>
<dbReference type="eggNOG" id="COG0526">
    <property type="taxonomic scope" value="Bacteria"/>
</dbReference>
<evidence type="ECO:0008006" key="3">
    <source>
        <dbReference type="Google" id="ProtNLM"/>
    </source>
</evidence>
<accession>B9L2L7</accession>
<proteinExistence type="predicted"/>
<dbReference type="STRING" id="309801.trd_1419"/>
<protein>
    <recommendedName>
        <fullName evidence="3">Redoxin domain-containing protein</fullName>
    </recommendedName>
</protein>
<dbReference type="KEGG" id="tro:trd_1419"/>
<dbReference type="RefSeq" id="WP_015922368.1">
    <property type="nucleotide sequence ID" value="NC_011959.1"/>
</dbReference>
<gene>
    <name evidence="1" type="ordered locus">trd_1419</name>
</gene>
<evidence type="ECO:0000313" key="2">
    <source>
        <dbReference type="Proteomes" id="UP000000447"/>
    </source>
</evidence>
<reference evidence="1 2" key="1">
    <citation type="journal article" date="2009" name="PLoS ONE">
        <title>Complete genome sequence of the aerobic CO-oxidizing thermophile Thermomicrobium roseum.</title>
        <authorList>
            <person name="Wu D."/>
            <person name="Raymond J."/>
            <person name="Wu M."/>
            <person name="Chatterji S."/>
            <person name="Ren Q."/>
            <person name="Graham J.E."/>
            <person name="Bryant D.A."/>
            <person name="Robb F."/>
            <person name="Colman A."/>
            <person name="Tallon L.J."/>
            <person name="Badger J.H."/>
            <person name="Madupu R."/>
            <person name="Ward N.L."/>
            <person name="Eisen J.A."/>
        </authorList>
    </citation>
    <scope>NUCLEOTIDE SEQUENCE [LARGE SCALE GENOMIC DNA]</scope>
    <source>
        <strain evidence="2">ATCC 27502 / DSM 5159 / P-2</strain>
    </source>
</reference>
<organism evidence="1 2">
    <name type="scientific">Thermomicrobium roseum (strain ATCC 27502 / DSM 5159 / P-2)</name>
    <dbReference type="NCBI Taxonomy" id="309801"/>
    <lineage>
        <taxon>Bacteria</taxon>
        <taxon>Pseudomonadati</taxon>
        <taxon>Thermomicrobiota</taxon>
        <taxon>Thermomicrobia</taxon>
        <taxon>Thermomicrobiales</taxon>
        <taxon>Thermomicrobiaceae</taxon>
        <taxon>Thermomicrobium</taxon>
    </lineage>
</organism>
<sequence length="49" mass="5903">MSMRRWDEELGPIRAPDFPPGLTWLNVRRPLELTDLRGRLVILDFWTYC</sequence>